<dbReference type="EMBL" id="MU971357">
    <property type="protein sequence ID" value="KAK9238336.1"/>
    <property type="molecule type" value="Genomic_DNA"/>
</dbReference>
<sequence length="877" mass="98785">MLATNQLAAVHNLAAATPGAAAAAAAATAAAVNPTVPDTRPETFMMSAEAQELLSPETINALKEVDRLKIFLASAPAQMAPKEMFNRFQVPTQEYVTCVLWNGVFYITGTDIVRCLTFRFQAFGRPVKNPKKFEEGIFSDLRNLKPGNDDALLEEPKSPFLEILYKNNCIRTQKKQKVFNWFSVPHDRLFLDALERDLKRESLKQETTTEAVSEPALSFQYDPNQTLFEQLMKALQQSASSAIIAERMLDSYNAGPTAASWDMGPPPLPAPAVSTSAATATVISSDVVGPYITTSSANTPECNQEFKQEFGSVSIDGQFVSPDCSSLYPIDSTMPITHGALVNKQYIADEVSSPAPSFESSVLDDPLDHRASIPFEPMTPDTQHSVLSYKDPHYVDPYYYSSQNDLDSQHDYYVGAPSRHSSHRHSHSQYPPQSLNGSTNTAFGSRNMANPLYPVNLLGGSPVYKQRRRRSATNPLLSGMNSNPYPYQRRVMSSAASVGGTRVTSPAPSMISTMSEPTMMPMNHHMQQPVPLPPRHHHHHRHFQQPQDAYDNDNDSEYLVDDYSQYFDYGSPNDLVSQQYVVPQYSSRQHQYTTYSATDHMPPTSVTAGGPMATKKSRPGLADPYPVTAASSTSSSGRKTHTCPISSCGRMFTRLEHLKRHVRTHTKERPYTCKICGKGFSRSDNLAQHRRTHDKMTVLGDDQVAGPAAQARHHHHHHQEQQQQQQQLEEDAHYRQGSVDYEQEDARELYREQLHGGQLRRSVEDEEEDEDELEHRRIPHHRRHHSQQQHRSRTGTPVPRYQQQSQQQIQFAQQGHYSGPQSPSVIDLDDDDEQGIDDDEHQRPEYMRYHHYTDSSSGLYQKQPPGYRVIEANEMEY</sequence>
<dbReference type="Proteomes" id="UP001433508">
    <property type="component" value="Unassembled WGS sequence"/>
</dbReference>
<evidence type="ECO:0000313" key="2">
    <source>
        <dbReference type="Proteomes" id="UP001433508"/>
    </source>
</evidence>
<reference evidence="2" key="1">
    <citation type="journal article" date="2024" name="Front. Bioeng. Biotechnol.">
        <title>Genome-scale model development and genomic sequencing of the oleaginous clade Lipomyces.</title>
        <authorList>
            <person name="Czajka J.J."/>
            <person name="Han Y."/>
            <person name="Kim J."/>
            <person name="Mondo S.J."/>
            <person name="Hofstad B.A."/>
            <person name="Robles A."/>
            <person name="Haridas S."/>
            <person name="Riley R."/>
            <person name="LaButti K."/>
            <person name="Pangilinan J."/>
            <person name="Andreopoulos W."/>
            <person name="Lipzen A."/>
            <person name="Yan J."/>
            <person name="Wang M."/>
            <person name="Ng V."/>
            <person name="Grigoriev I.V."/>
            <person name="Spatafora J.W."/>
            <person name="Magnuson J.K."/>
            <person name="Baker S.E."/>
            <person name="Pomraning K.R."/>
        </authorList>
    </citation>
    <scope>NUCLEOTIDE SEQUENCE [LARGE SCALE GENOMIC DNA]</scope>
    <source>
        <strain evidence="2">CBS 7786</strain>
    </source>
</reference>
<protein>
    <submittedName>
        <fullName evidence="1">STE like transcription factor-domain-containing protein</fullName>
    </submittedName>
</protein>
<organism evidence="1 2">
    <name type="scientific">Lipomyces kononenkoae</name>
    <name type="common">Yeast</name>
    <dbReference type="NCBI Taxonomy" id="34357"/>
    <lineage>
        <taxon>Eukaryota</taxon>
        <taxon>Fungi</taxon>
        <taxon>Dikarya</taxon>
        <taxon>Ascomycota</taxon>
        <taxon>Saccharomycotina</taxon>
        <taxon>Lipomycetes</taxon>
        <taxon>Lipomycetales</taxon>
        <taxon>Lipomycetaceae</taxon>
        <taxon>Lipomyces</taxon>
    </lineage>
</organism>
<proteinExistence type="predicted"/>
<evidence type="ECO:0000313" key="1">
    <source>
        <dbReference type="EMBL" id="KAK9238336.1"/>
    </source>
</evidence>
<comment type="caution">
    <text evidence="1">The sequence shown here is derived from an EMBL/GenBank/DDBJ whole genome shotgun (WGS) entry which is preliminary data.</text>
</comment>
<accession>A0ACC3T356</accession>
<gene>
    <name evidence="1" type="ORF">V1525DRAFT_113275</name>
</gene>
<name>A0ACC3T356_LIPKO</name>
<keyword evidence="2" id="KW-1185">Reference proteome</keyword>